<dbReference type="Gene3D" id="3.40.50.1820">
    <property type="entry name" value="alpha/beta hydrolase"/>
    <property type="match status" value="1"/>
</dbReference>
<keyword evidence="4" id="KW-1185">Reference proteome</keyword>
<dbReference type="InParanoid" id="A0D1X0"/>
<dbReference type="AlphaFoldDB" id="A0D1X0"/>
<dbReference type="STRING" id="5888.A0D1X0"/>
<evidence type="ECO:0000259" key="2">
    <source>
        <dbReference type="Pfam" id="PF03959"/>
    </source>
</evidence>
<dbReference type="SUPFAM" id="SSF53474">
    <property type="entry name" value="alpha/beta-Hydrolases"/>
    <property type="match status" value="1"/>
</dbReference>
<dbReference type="RefSeq" id="XP_001444434.1">
    <property type="nucleotide sequence ID" value="XM_001444397.1"/>
</dbReference>
<dbReference type="OMA" id="SAQANHI"/>
<dbReference type="OrthoDB" id="286831at2759"/>
<keyword evidence="1" id="KW-0378">Hydrolase</keyword>
<dbReference type="InterPro" id="IPR005645">
    <property type="entry name" value="FSH-like_dom"/>
</dbReference>
<organism evidence="3 4">
    <name type="scientific">Paramecium tetraurelia</name>
    <dbReference type="NCBI Taxonomy" id="5888"/>
    <lineage>
        <taxon>Eukaryota</taxon>
        <taxon>Sar</taxon>
        <taxon>Alveolata</taxon>
        <taxon>Ciliophora</taxon>
        <taxon>Intramacronucleata</taxon>
        <taxon>Oligohymenophorea</taxon>
        <taxon>Peniculida</taxon>
        <taxon>Parameciidae</taxon>
        <taxon>Paramecium</taxon>
    </lineage>
</organism>
<dbReference type="PANTHER" id="PTHR48070">
    <property type="entry name" value="ESTERASE OVCA2"/>
    <property type="match status" value="1"/>
</dbReference>
<sequence length="240" mass="27465">MEVKQKVLCFHGFGTNSELLSYQLRQFKKEFKDIDFITLNGPIPLNRNVNISKILQVIMDESIAKMLENKNIYSWLNFLQFKNNDIDSSKLKLAILVFSPALEEVVKILKEQGPFFGVMGFSQGSAIAVRLASKIAAGEIDLGYDLKCFIFVSAQANHIPETKQFLCRIPSLHLIGFNDFVVDKSLGLVVQFLNPYVIYHNQGHKVPTLTYEQVKDLKRFFENPQKDWSKTIYVPKLAKL</sequence>
<dbReference type="Proteomes" id="UP000000600">
    <property type="component" value="Unassembled WGS sequence"/>
</dbReference>
<protein>
    <recommendedName>
        <fullName evidence="2">Serine hydrolase domain-containing protein</fullName>
    </recommendedName>
</protein>
<dbReference type="GO" id="GO:0005634">
    <property type="term" value="C:nucleus"/>
    <property type="evidence" value="ECO:0000318"/>
    <property type="project" value="GO_Central"/>
</dbReference>
<dbReference type="PANTHER" id="PTHR48070:SF6">
    <property type="entry name" value="ESTERASE OVCA2"/>
    <property type="match status" value="1"/>
</dbReference>
<name>A0D1X0_PARTE</name>
<dbReference type="InterPro" id="IPR050593">
    <property type="entry name" value="LovG"/>
</dbReference>
<dbReference type="Pfam" id="PF03959">
    <property type="entry name" value="FSH1"/>
    <property type="match status" value="1"/>
</dbReference>
<dbReference type="HOGENOM" id="CLU_051938_2_3_1"/>
<dbReference type="KEGG" id="ptm:GSPATT00012562001"/>
<proteinExistence type="predicted"/>
<evidence type="ECO:0000313" key="4">
    <source>
        <dbReference type="Proteomes" id="UP000000600"/>
    </source>
</evidence>
<dbReference type="InterPro" id="IPR029058">
    <property type="entry name" value="AB_hydrolase_fold"/>
</dbReference>
<evidence type="ECO:0000256" key="1">
    <source>
        <dbReference type="ARBA" id="ARBA00022801"/>
    </source>
</evidence>
<evidence type="ECO:0000313" key="3">
    <source>
        <dbReference type="EMBL" id="CAK77037.1"/>
    </source>
</evidence>
<dbReference type="GO" id="GO:0005737">
    <property type="term" value="C:cytoplasm"/>
    <property type="evidence" value="ECO:0000318"/>
    <property type="project" value="GO_Central"/>
</dbReference>
<dbReference type="GO" id="GO:0016787">
    <property type="term" value="F:hydrolase activity"/>
    <property type="evidence" value="ECO:0000318"/>
    <property type="project" value="GO_Central"/>
</dbReference>
<dbReference type="eggNOG" id="KOG2551">
    <property type="taxonomic scope" value="Eukaryota"/>
</dbReference>
<dbReference type="FunFam" id="3.40.50.1820:FF:000887">
    <property type="entry name" value="Uncharacterized protein"/>
    <property type="match status" value="1"/>
</dbReference>
<dbReference type="EMBL" id="CT868252">
    <property type="protein sequence ID" value="CAK77037.1"/>
    <property type="molecule type" value="Genomic_DNA"/>
</dbReference>
<gene>
    <name evidence="3" type="ORF">GSPATT00012562001</name>
</gene>
<dbReference type="GeneID" id="5030219"/>
<accession>A0D1X0</accession>
<feature type="domain" description="Serine hydrolase" evidence="2">
    <location>
        <begin position="1"/>
        <end position="211"/>
    </location>
</feature>
<reference evidence="3 4" key="1">
    <citation type="journal article" date="2006" name="Nature">
        <title>Global trends of whole-genome duplications revealed by the ciliate Paramecium tetraurelia.</title>
        <authorList>
            <consortium name="Genoscope"/>
            <person name="Aury J.-M."/>
            <person name="Jaillon O."/>
            <person name="Duret L."/>
            <person name="Noel B."/>
            <person name="Jubin C."/>
            <person name="Porcel B.M."/>
            <person name="Segurens B."/>
            <person name="Daubin V."/>
            <person name="Anthouard V."/>
            <person name="Aiach N."/>
            <person name="Arnaiz O."/>
            <person name="Billaut A."/>
            <person name="Beisson J."/>
            <person name="Blanc I."/>
            <person name="Bouhouche K."/>
            <person name="Camara F."/>
            <person name="Duharcourt S."/>
            <person name="Guigo R."/>
            <person name="Gogendeau D."/>
            <person name="Katinka M."/>
            <person name="Keller A.-M."/>
            <person name="Kissmehl R."/>
            <person name="Klotz C."/>
            <person name="Koll F."/>
            <person name="Le Moue A."/>
            <person name="Lepere C."/>
            <person name="Malinsky S."/>
            <person name="Nowacki M."/>
            <person name="Nowak J.K."/>
            <person name="Plattner H."/>
            <person name="Poulain J."/>
            <person name="Ruiz F."/>
            <person name="Serrano V."/>
            <person name="Zagulski M."/>
            <person name="Dessen P."/>
            <person name="Betermier M."/>
            <person name="Weissenbach J."/>
            <person name="Scarpelli C."/>
            <person name="Schachter V."/>
            <person name="Sperling L."/>
            <person name="Meyer E."/>
            <person name="Cohen J."/>
            <person name="Wincker P."/>
        </authorList>
    </citation>
    <scope>NUCLEOTIDE SEQUENCE [LARGE SCALE GENOMIC DNA]</scope>
    <source>
        <strain evidence="3 4">Stock d4-2</strain>
    </source>
</reference>